<reference evidence="3 4" key="1">
    <citation type="submission" date="2015-11" db="EMBL/GenBank/DDBJ databases">
        <title>Description and complete genome sequence of a novel strain predominating in hypersaline microbial mats and representing a new family of the Bacteriodetes phylum.</title>
        <authorList>
            <person name="Spring S."/>
            <person name="Bunk B."/>
            <person name="Sproer C."/>
            <person name="Klenk H.-P."/>
        </authorList>
    </citation>
    <scope>NUCLEOTIDE SEQUENCE [LARGE SCALE GENOMIC DNA]</scope>
    <source>
        <strain evidence="3 4">L21-Spi-D4</strain>
    </source>
</reference>
<dbReference type="KEGG" id="blq:L21SP5_03569"/>
<dbReference type="EMBL" id="CP013118">
    <property type="protein sequence ID" value="ALO17177.1"/>
    <property type="molecule type" value="Genomic_DNA"/>
</dbReference>
<dbReference type="SUPFAM" id="SSF55008">
    <property type="entry name" value="HMA, heavy metal-associated domain"/>
    <property type="match status" value="1"/>
</dbReference>
<dbReference type="AlphaFoldDB" id="A0A0S2I403"/>
<organism evidence="3 4">
    <name type="scientific">Salinivirga cyanobacteriivorans</name>
    <dbReference type="NCBI Taxonomy" id="1307839"/>
    <lineage>
        <taxon>Bacteria</taxon>
        <taxon>Pseudomonadati</taxon>
        <taxon>Bacteroidota</taxon>
        <taxon>Bacteroidia</taxon>
        <taxon>Bacteroidales</taxon>
        <taxon>Salinivirgaceae</taxon>
        <taxon>Salinivirga</taxon>
    </lineage>
</organism>
<dbReference type="PANTHER" id="PTHR46594">
    <property type="entry name" value="P-TYPE CATION-TRANSPORTING ATPASE"/>
    <property type="match status" value="1"/>
</dbReference>
<dbReference type="STRING" id="1307839.L21SP5_03569"/>
<dbReference type="CDD" id="cd00371">
    <property type="entry name" value="HMA"/>
    <property type="match status" value="1"/>
</dbReference>
<proteinExistence type="predicted"/>
<dbReference type="OrthoDB" id="9813965at2"/>
<sequence>MKALSIFLLSITILISCNNKEKDQGTTSSDLQQVEMTIEGMTCNGCEQTIEANVMKLDGIKSIKADHETGKASLEYDAANADMAEIKKVIAEKGYNVTAVAKKENISKE</sequence>
<accession>A0A0S2I403</accession>
<evidence type="ECO:0000313" key="4">
    <source>
        <dbReference type="Proteomes" id="UP000064893"/>
    </source>
</evidence>
<dbReference type="GO" id="GO:0046872">
    <property type="term" value="F:metal ion binding"/>
    <property type="evidence" value="ECO:0007669"/>
    <property type="project" value="UniProtKB-KW"/>
</dbReference>
<dbReference type="FunFam" id="3.30.70.100:FF:000001">
    <property type="entry name" value="ATPase copper transporting beta"/>
    <property type="match status" value="1"/>
</dbReference>
<dbReference type="PANTHER" id="PTHR46594:SF4">
    <property type="entry name" value="P-TYPE CATION-TRANSPORTING ATPASE"/>
    <property type="match status" value="1"/>
</dbReference>
<gene>
    <name evidence="3" type="primary">copZ_2</name>
    <name evidence="3" type="ORF">L21SP5_03569</name>
</gene>
<name>A0A0S2I403_9BACT</name>
<dbReference type="Proteomes" id="UP000064893">
    <property type="component" value="Chromosome"/>
</dbReference>
<protein>
    <submittedName>
        <fullName evidence="3">Copper-ion-binding protein</fullName>
    </submittedName>
</protein>
<feature type="domain" description="HMA" evidence="2">
    <location>
        <begin position="32"/>
        <end position="98"/>
    </location>
</feature>
<evidence type="ECO:0000256" key="1">
    <source>
        <dbReference type="ARBA" id="ARBA00022723"/>
    </source>
</evidence>
<dbReference type="Pfam" id="PF00403">
    <property type="entry name" value="HMA"/>
    <property type="match status" value="1"/>
</dbReference>
<dbReference type="Gene3D" id="3.30.70.100">
    <property type="match status" value="1"/>
</dbReference>
<dbReference type="InterPro" id="IPR036163">
    <property type="entry name" value="HMA_dom_sf"/>
</dbReference>
<dbReference type="PROSITE" id="PS50846">
    <property type="entry name" value="HMA_2"/>
    <property type="match status" value="1"/>
</dbReference>
<keyword evidence="4" id="KW-1185">Reference proteome</keyword>
<evidence type="ECO:0000259" key="2">
    <source>
        <dbReference type="PROSITE" id="PS50846"/>
    </source>
</evidence>
<dbReference type="InterPro" id="IPR006121">
    <property type="entry name" value="HMA_dom"/>
</dbReference>
<dbReference type="RefSeq" id="WP_057954493.1">
    <property type="nucleotide sequence ID" value="NZ_CP013118.1"/>
</dbReference>
<keyword evidence="1" id="KW-0479">Metal-binding</keyword>
<dbReference type="PROSITE" id="PS51257">
    <property type="entry name" value="PROKAR_LIPOPROTEIN"/>
    <property type="match status" value="1"/>
</dbReference>
<evidence type="ECO:0000313" key="3">
    <source>
        <dbReference type="EMBL" id="ALO17177.1"/>
    </source>
</evidence>